<dbReference type="InterPro" id="IPR010987">
    <property type="entry name" value="Glutathione-S-Trfase_C-like"/>
</dbReference>
<dbReference type="Gene3D" id="3.40.30.10">
    <property type="entry name" value="Glutaredoxin"/>
    <property type="match status" value="1"/>
</dbReference>
<name>A0ABU6J5C8_9BURK</name>
<dbReference type="SFLD" id="SFLDG01150">
    <property type="entry name" value="Main.1:_Beta-like"/>
    <property type="match status" value="1"/>
</dbReference>
<evidence type="ECO:0000259" key="1">
    <source>
        <dbReference type="PROSITE" id="PS50404"/>
    </source>
</evidence>
<dbReference type="PROSITE" id="PS50404">
    <property type="entry name" value="GST_NTER"/>
    <property type="match status" value="1"/>
</dbReference>
<reference evidence="3 4" key="1">
    <citation type="submission" date="2023-10" db="EMBL/GenBank/DDBJ databases">
        <title>Noviherbaspirillum sp. CPCC 100848 genome assembly.</title>
        <authorList>
            <person name="Li X.Y."/>
            <person name="Fang X.M."/>
        </authorList>
    </citation>
    <scope>NUCLEOTIDE SEQUENCE [LARGE SCALE GENOMIC DNA]</scope>
    <source>
        <strain evidence="3 4">CPCC 100848</strain>
    </source>
</reference>
<dbReference type="PROSITE" id="PS50405">
    <property type="entry name" value="GST_CTER"/>
    <property type="match status" value="1"/>
</dbReference>
<dbReference type="SFLD" id="SFLDS00019">
    <property type="entry name" value="Glutathione_Transferase_(cytos"/>
    <property type="match status" value="1"/>
</dbReference>
<dbReference type="GO" id="GO:0004364">
    <property type="term" value="F:glutathione transferase activity"/>
    <property type="evidence" value="ECO:0007669"/>
    <property type="project" value="UniProtKB-EC"/>
</dbReference>
<sequence>MKLYFSPGACSLSPHIVLHELGIGFDREKVNLADKTTAGGNDYRAINPKGYVPALQLDNGDVLTEGPAIVQYLADQHPDKRLVPPAGTLERYHLVEWLNFISTELHKSFSPLFKPNTPEETKKAALDTISSRLDFVDQKLQGKSYLTGEQFSVADAYLFTVLRWAGAMKIDLGRWPQVQAFFDRAGARPAVHAALQAEGLMKPQQ</sequence>
<feature type="domain" description="GST N-terminal" evidence="1">
    <location>
        <begin position="1"/>
        <end position="81"/>
    </location>
</feature>
<dbReference type="Proteomes" id="UP001352263">
    <property type="component" value="Unassembled WGS sequence"/>
</dbReference>
<protein>
    <submittedName>
        <fullName evidence="3">Glutathione transferase GstA</fullName>
        <ecNumber evidence="3">2.5.1.18</ecNumber>
    </submittedName>
</protein>
<gene>
    <name evidence="3" type="primary">gstA</name>
    <name evidence="3" type="ORF">RY831_06715</name>
</gene>
<dbReference type="EMBL" id="JAWIIV010000004">
    <property type="protein sequence ID" value="MEC4718831.1"/>
    <property type="molecule type" value="Genomic_DNA"/>
</dbReference>
<dbReference type="SUPFAM" id="SSF47616">
    <property type="entry name" value="GST C-terminal domain-like"/>
    <property type="match status" value="1"/>
</dbReference>
<keyword evidence="4" id="KW-1185">Reference proteome</keyword>
<evidence type="ECO:0000313" key="4">
    <source>
        <dbReference type="Proteomes" id="UP001352263"/>
    </source>
</evidence>
<evidence type="ECO:0000259" key="2">
    <source>
        <dbReference type="PROSITE" id="PS50405"/>
    </source>
</evidence>
<dbReference type="CDD" id="cd03188">
    <property type="entry name" value="GST_C_Beta"/>
    <property type="match status" value="1"/>
</dbReference>
<dbReference type="RefSeq" id="WP_326505552.1">
    <property type="nucleotide sequence ID" value="NZ_JAWIIV010000004.1"/>
</dbReference>
<keyword evidence="3" id="KW-0808">Transferase</keyword>
<comment type="caution">
    <text evidence="3">The sequence shown here is derived from an EMBL/GenBank/DDBJ whole genome shotgun (WGS) entry which is preliminary data.</text>
</comment>
<dbReference type="SUPFAM" id="SSF52833">
    <property type="entry name" value="Thioredoxin-like"/>
    <property type="match status" value="1"/>
</dbReference>
<proteinExistence type="predicted"/>
<feature type="domain" description="GST C-terminal" evidence="2">
    <location>
        <begin position="87"/>
        <end position="205"/>
    </location>
</feature>
<dbReference type="InterPro" id="IPR036282">
    <property type="entry name" value="Glutathione-S-Trfase_C_sf"/>
</dbReference>
<evidence type="ECO:0000313" key="3">
    <source>
        <dbReference type="EMBL" id="MEC4718831.1"/>
    </source>
</evidence>
<organism evidence="3 4">
    <name type="scientific">Noviherbaspirillum album</name>
    <dbReference type="NCBI Taxonomy" id="3080276"/>
    <lineage>
        <taxon>Bacteria</taxon>
        <taxon>Pseudomonadati</taxon>
        <taxon>Pseudomonadota</taxon>
        <taxon>Betaproteobacteria</taxon>
        <taxon>Burkholderiales</taxon>
        <taxon>Oxalobacteraceae</taxon>
        <taxon>Noviherbaspirillum</taxon>
    </lineage>
</organism>
<dbReference type="EC" id="2.5.1.18" evidence="3"/>
<accession>A0ABU6J5C8</accession>
<dbReference type="Pfam" id="PF13409">
    <property type="entry name" value="GST_N_2"/>
    <property type="match status" value="1"/>
</dbReference>
<dbReference type="Gene3D" id="1.20.1050.10">
    <property type="match status" value="1"/>
</dbReference>
<dbReference type="InterPro" id="IPR004046">
    <property type="entry name" value="GST_C"/>
</dbReference>
<dbReference type="InterPro" id="IPR004045">
    <property type="entry name" value="Glutathione_S-Trfase_N"/>
</dbReference>
<dbReference type="SFLD" id="SFLDG00358">
    <property type="entry name" value="Main_(cytGST)"/>
    <property type="match status" value="1"/>
</dbReference>
<dbReference type="InterPro" id="IPR040079">
    <property type="entry name" value="Glutathione_S-Trfase"/>
</dbReference>
<dbReference type="PANTHER" id="PTHR44051">
    <property type="entry name" value="GLUTATHIONE S-TRANSFERASE-RELATED"/>
    <property type="match status" value="1"/>
</dbReference>
<dbReference type="PANTHER" id="PTHR44051:SF8">
    <property type="entry name" value="GLUTATHIONE S-TRANSFERASE GSTA"/>
    <property type="match status" value="1"/>
</dbReference>
<dbReference type="Pfam" id="PF00043">
    <property type="entry name" value="GST_C"/>
    <property type="match status" value="1"/>
</dbReference>
<dbReference type="NCBIfam" id="NF007831">
    <property type="entry name" value="PRK10542.1"/>
    <property type="match status" value="1"/>
</dbReference>
<dbReference type="InterPro" id="IPR036249">
    <property type="entry name" value="Thioredoxin-like_sf"/>
</dbReference>
<dbReference type="CDD" id="cd03057">
    <property type="entry name" value="GST_N_Beta"/>
    <property type="match status" value="1"/>
</dbReference>